<keyword evidence="3" id="KW-0418">Kinase</keyword>
<dbReference type="PROSITE" id="PS00108">
    <property type="entry name" value="PROTEIN_KINASE_ST"/>
    <property type="match status" value="1"/>
</dbReference>
<dbReference type="InterPro" id="IPR008271">
    <property type="entry name" value="Ser/Thr_kinase_AS"/>
</dbReference>
<dbReference type="Pfam" id="PF00069">
    <property type="entry name" value="Pkinase"/>
    <property type="match status" value="1"/>
</dbReference>
<gene>
    <name evidence="6" type="ORF">DGYR_LOCUS7199</name>
</gene>
<evidence type="ECO:0000256" key="1">
    <source>
        <dbReference type="ARBA" id="ARBA00022679"/>
    </source>
</evidence>
<dbReference type="SUPFAM" id="SSF56112">
    <property type="entry name" value="Protein kinase-like (PK-like)"/>
    <property type="match status" value="1"/>
</dbReference>
<dbReference type="Proteomes" id="UP000549394">
    <property type="component" value="Unassembled WGS sequence"/>
</dbReference>
<dbReference type="CDD" id="cd15457">
    <property type="entry name" value="NADAR"/>
    <property type="match status" value="1"/>
</dbReference>
<dbReference type="PANTHER" id="PTHR24348">
    <property type="entry name" value="SERINE/THREONINE-PROTEIN KINASE UNC-51-RELATED"/>
    <property type="match status" value="1"/>
</dbReference>
<dbReference type="OrthoDB" id="6088008at2759"/>
<dbReference type="SUPFAM" id="SSF143990">
    <property type="entry name" value="YbiA-like"/>
    <property type="match status" value="1"/>
</dbReference>
<evidence type="ECO:0000259" key="5">
    <source>
        <dbReference type="PROSITE" id="PS50011"/>
    </source>
</evidence>
<dbReference type="GO" id="GO:0004674">
    <property type="term" value="F:protein serine/threonine kinase activity"/>
    <property type="evidence" value="ECO:0007669"/>
    <property type="project" value="InterPro"/>
</dbReference>
<proteinExistence type="predicted"/>
<keyword evidence="7" id="KW-1185">Reference proteome</keyword>
<dbReference type="GO" id="GO:0005524">
    <property type="term" value="F:ATP binding"/>
    <property type="evidence" value="ECO:0007669"/>
    <property type="project" value="UniProtKB-KW"/>
</dbReference>
<evidence type="ECO:0000256" key="3">
    <source>
        <dbReference type="ARBA" id="ARBA00022777"/>
    </source>
</evidence>
<accession>A0A7I8VRK4</accession>
<name>A0A7I8VRK4_9ANNE</name>
<dbReference type="Gene3D" id="1.10.510.10">
    <property type="entry name" value="Transferase(Phosphotransferase) domain 1"/>
    <property type="match status" value="1"/>
</dbReference>
<evidence type="ECO:0000256" key="2">
    <source>
        <dbReference type="ARBA" id="ARBA00022741"/>
    </source>
</evidence>
<dbReference type="EMBL" id="CAJFCJ010000009">
    <property type="protein sequence ID" value="CAD5118889.1"/>
    <property type="molecule type" value="Genomic_DNA"/>
</dbReference>
<keyword evidence="4" id="KW-0067">ATP-binding</keyword>
<sequence length="458" mass="52638">MMNSLIKAEIGKTVTCKDTTIKIQEYLGQGSFGIVYKCQDLNTNETKALKIFNINDAEDLDIAREEALLHYKIPLHRNILEIFGIVTDEYSLKLIFEYCNLGDLPKYYQSKGGKFTIKHQQQIMLQLAEGMAHLHKNNFIHRDIKPVNMLVTTDGNGETIFKLSDFGCGKEWKTTGKSLFETRGGTPCFWAPELYQVDQTYSDSVDVFAMGLIFLAMLNYSRDPLMAPLAPSEEGLGKQPIGLALIIRPDENFIEFYHDDFLPEIGALKVIIRSMIKSKPQDRISAEEVVKKLRDSNDPYIKKSPEFTYFTDNSVFGPSHYTPIYLENECFHSPIHYVMYKKCQVFNDPTLAQRVLTSNSFRVWKSCGRSVKNYSDRIWMDKRHIFLKEVLIKKFTSSSYLNAELAKTKGTELVYAEANIWGIGKLINDPNIEDQNTWDFNNFYGKTLTDVRHQLLHA</sequence>
<dbReference type="GO" id="GO:0000407">
    <property type="term" value="C:phagophore assembly site"/>
    <property type="evidence" value="ECO:0007669"/>
    <property type="project" value="TreeGrafter"/>
</dbReference>
<dbReference type="Pfam" id="PF08719">
    <property type="entry name" value="NADAR"/>
    <property type="match status" value="1"/>
</dbReference>
<dbReference type="SMART" id="SM00220">
    <property type="entry name" value="S_TKc"/>
    <property type="match status" value="1"/>
</dbReference>
<keyword evidence="1" id="KW-0808">Transferase</keyword>
<dbReference type="AlphaFoldDB" id="A0A7I8VRK4"/>
<dbReference type="GO" id="GO:0005829">
    <property type="term" value="C:cytosol"/>
    <property type="evidence" value="ECO:0007669"/>
    <property type="project" value="TreeGrafter"/>
</dbReference>
<dbReference type="GO" id="GO:0016020">
    <property type="term" value="C:membrane"/>
    <property type="evidence" value="ECO:0007669"/>
    <property type="project" value="TreeGrafter"/>
</dbReference>
<dbReference type="PANTHER" id="PTHR24348:SF22">
    <property type="entry name" value="NON-SPECIFIC SERINE_THREONINE PROTEIN KINASE"/>
    <property type="match status" value="1"/>
</dbReference>
<evidence type="ECO:0000313" key="6">
    <source>
        <dbReference type="EMBL" id="CAD5118889.1"/>
    </source>
</evidence>
<evidence type="ECO:0000256" key="4">
    <source>
        <dbReference type="ARBA" id="ARBA00022840"/>
    </source>
</evidence>
<keyword evidence="2" id="KW-0547">Nucleotide-binding</keyword>
<dbReference type="InterPro" id="IPR000719">
    <property type="entry name" value="Prot_kinase_dom"/>
</dbReference>
<reference evidence="6 7" key="1">
    <citation type="submission" date="2020-08" db="EMBL/GenBank/DDBJ databases">
        <authorList>
            <person name="Hejnol A."/>
        </authorList>
    </citation>
    <scope>NUCLEOTIDE SEQUENCE [LARGE SCALE GENOMIC DNA]</scope>
</reference>
<dbReference type="Gene3D" id="3.30.200.20">
    <property type="entry name" value="Phosphorylase Kinase, domain 1"/>
    <property type="match status" value="1"/>
</dbReference>
<evidence type="ECO:0000313" key="7">
    <source>
        <dbReference type="Proteomes" id="UP000549394"/>
    </source>
</evidence>
<dbReference type="InterPro" id="IPR045269">
    <property type="entry name" value="Atg1-like"/>
</dbReference>
<dbReference type="InterPro" id="IPR012816">
    <property type="entry name" value="NADAR"/>
</dbReference>
<organism evidence="6 7">
    <name type="scientific">Dimorphilus gyrociliatus</name>
    <dbReference type="NCBI Taxonomy" id="2664684"/>
    <lineage>
        <taxon>Eukaryota</taxon>
        <taxon>Metazoa</taxon>
        <taxon>Spiralia</taxon>
        <taxon>Lophotrochozoa</taxon>
        <taxon>Annelida</taxon>
        <taxon>Polychaeta</taxon>
        <taxon>Polychaeta incertae sedis</taxon>
        <taxon>Dinophilidae</taxon>
        <taxon>Dimorphilus</taxon>
    </lineage>
</organism>
<protein>
    <recommendedName>
        <fullName evidence="5">Protein kinase domain-containing protein</fullName>
    </recommendedName>
</protein>
<dbReference type="GO" id="GO:0010506">
    <property type="term" value="P:regulation of autophagy"/>
    <property type="evidence" value="ECO:0007669"/>
    <property type="project" value="InterPro"/>
</dbReference>
<dbReference type="GO" id="GO:0000045">
    <property type="term" value="P:autophagosome assembly"/>
    <property type="evidence" value="ECO:0007669"/>
    <property type="project" value="TreeGrafter"/>
</dbReference>
<dbReference type="CDD" id="cd00180">
    <property type="entry name" value="PKc"/>
    <property type="match status" value="1"/>
</dbReference>
<feature type="domain" description="Protein kinase" evidence="5">
    <location>
        <begin position="21"/>
        <end position="301"/>
    </location>
</feature>
<dbReference type="InterPro" id="IPR037238">
    <property type="entry name" value="YbiA-like_sf"/>
</dbReference>
<dbReference type="Gene3D" id="1.10.357.40">
    <property type="entry name" value="YbiA-like"/>
    <property type="match status" value="1"/>
</dbReference>
<dbReference type="InterPro" id="IPR011009">
    <property type="entry name" value="Kinase-like_dom_sf"/>
</dbReference>
<dbReference type="GO" id="GO:0005776">
    <property type="term" value="C:autophagosome"/>
    <property type="evidence" value="ECO:0007669"/>
    <property type="project" value="TreeGrafter"/>
</dbReference>
<comment type="caution">
    <text evidence="6">The sequence shown here is derived from an EMBL/GenBank/DDBJ whole genome shotgun (WGS) entry which is preliminary data.</text>
</comment>
<dbReference type="PROSITE" id="PS50011">
    <property type="entry name" value="PROTEIN_KINASE_DOM"/>
    <property type="match status" value="1"/>
</dbReference>